<sequence>MMRVTQMMRLTLLSLSLSALVACGGAAPTPVTPDSGSTKPDIGPIPDEMPPERAFLEAEAEADSEEEAYAAAVSELEELVYGDEGWLREGALPVHEPGSDPMYRTDSEGGGEGGLVRVVVGLERERVDALLQELSSQPMPSSVPATLAPSLESAYGLYIEALVCERRRELLDDSSCHAPGEDEIRANLQRVADDIHIRTRFEGGVPLDRNRQPLRPLEVFVERVSGKTTRTPLPALPVSVQQPEGEDALSYAVAVTDEHGLARFSFREGARFSKGLRVSLDLGDPLGPLAELWPDSEMVPLGREVGLRRWAVIAEERVQGSEVGDKVFVQSLDESMQAAGGVARVSLPSAVRGEIEKAGSSALEAMLPAIAERLQGQVDVLVVAELDSEYASRMGAYRVWYEARGRAKVYDMWTGALLAAVEHTVTATGVGDERADREARAKLGQQFAGSLAQVKAVEQP</sequence>
<feature type="signal peptide" evidence="2">
    <location>
        <begin position="1"/>
        <end position="21"/>
    </location>
</feature>
<feature type="region of interest" description="Disordered" evidence="1">
    <location>
        <begin position="27"/>
        <end position="46"/>
    </location>
</feature>
<protein>
    <recommendedName>
        <fullName evidence="5">Lipoprotein</fullName>
    </recommendedName>
</protein>
<keyword evidence="4" id="KW-1185">Reference proteome</keyword>
<dbReference type="AlphaFoldDB" id="D0LFL5"/>
<dbReference type="STRING" id="502025.Hoch_0007"/>
<dbReference type="Proteomes" id="UP000001880">
    <property type="component" value="Chromosome"/>
</dbReference>
<evidence type="ECO:0000256" key="2">
    <source>
        <dbReference type="SAM" id="SignalP"/>
    </source>
</evidence>
<gene>
    <name evidence="3" type="ordered locus">Hoch_0007</name>
</gene>
<dbReference type="HOGENOM" id="CLU_594171_0_0_7"/>
<organism evidence="3 4">
    <name type="scientific">Haliangium ochraceum (strain DSM 14365 / JCM 11303 / SMP-2)</name>
    <dbReference type="NCBI Taxonomy" id="502025"/>
    <lineage>
        <taxon>Bacteria</taxon>
        <taxon>Pseudomonadati</taxon>
        <taxon>Myxococcota</taxon>
        <taxon>Polyangia</taxon>
        <taxon>Haliangiales</taxon>
        <taxon>Kofleriaceae</taxon>
        <taxon>Haliangium</taxon>
    </lineage>
</organism>
<dbReference type="KEGG" id="hoh:Hoch_0007"/>
<evidence type="ECO:0000313" key="4">
    <source>
        <dbReference type="Proteomes" id="UP000001880"/>
    </source>
</evidence>
<proteinExistence type="predicted"/>
<name>D0LFL5_HALO1</name>
<evidence type="ECO:0000256" key="1">
    <source>
        <dbReference type="SAM" id="MobiDB-lite"/>
    </source>
</evidence>
<dbReference type="EMBL" id="CP001804">
    <property type="protein sequence ID" value="ACY12649.1"/>
    <property type="molecule type" value="Genomic_DNA"/>
</dbReference>
<feature type="chain" id="PRO_5003011201" description="Lipoprotein" evidence="2">
    <location>
        <begin position="22"/>
        <end position="460"/>
    </location>
</feature>
<evidence type="ECO:0008006" key="5">
    <source>
        <dbReference type="Google" id="ProtNLM"/>
    </source>
</evidence>
<reference evidence="3 4" key="1">
    <citation type="journal article" date="2010" name="Stand. Genomic Sci.">
        <title>Complete genome sequence of Haliangium ochraceum type strain (SMP-2).</title>
        <authorList>
            <consortium name="US DOE Joint Genome Institute (JGI-PGF)"/>
            <person name="Ivanova N."/>
            <person name="Daum C."/>
            <person name="Lang E."/>
            <person name="Abt B."/>
            <person name="Kopitz M."/>
            <person name="Saunders E."/>
            <person name="Lapidus A."/>
            <person name="Lucas S."/>
            <person name="Glavina Del Rio T."/>
            <person name="Nolan M."/>
            <person name="Tice H."/>
            <person name="Copeland A."/>
            <person name="Cheng J.F."/>
            <person name="Chen F."/>
            <person name="Bruce D."/>
            <person name="Goodwin L."/>
            <person name="Pitluck S."/>
            <person name="Mavromatis K."/>
            <person name="Pati A."/>
            <person name="Mikhailova N."/>
            <person name="Chen A."/>
            <person name="Palaniappan K."/>
            <person name="Land M."/>
            <person name="Hauser L."/>
            <person name="Chang Y.J."/>
            <person name="Jeffries C.D."/>
            <person name="Detter J.C."/>
            <person name="Brettin T."/>
            <person name="Rohde M."/>
            <person name="Goker M."/>
            <person name="Bristow J."/>
            <person name="Markowitz V."/>
            <person name="Eisen J.A."/>
            <person name="Hugenholtz P."/>
            <person name="Kyrpides N.C."/>
            <person name="Klenk H.P."/>
        </authorList>
    </citation>
    <scope>NUCLEOTIDE SEQUENCE [LARGE SCALE GENOMIC DNA]</scope>
    <source>
        <strain evidence="4">DSM 14365 / CIP 107738 / JCM 11303 / AJ 13395 / SMP-2</strain>
    </source>
</reference>
<keyword evidence="2" id="KW-0732">Signal</keyword>
<accession>D0LFL5</accession>
<dbReference type="PROSITE" id="PS51257">
    <property type="entry name" value="PROKAR_LIPOPROTEIN"/>
    <property type="match status" value="1"/>
</dbReference>
<evidence type="ECO:0000313" key="3">
    <source>
        <dbReference type="EMBL" id="ACY12649.1"/>
    </source>
</evidence>